<dbReference type="InterPro" id="IPR013149">
    <property type="entry name" value="ADH-like_C"/>
</dbReference>
<accession>A0A8K0QU86</accession>
<sequence length="357" mass="38171">MLRRFATNMAKIPTTQTALVVKAIGKPLVSVSDWPVPSPGPKQVQVRVTVGALNPHDAYARDFGLFIADDIPAVLGNDVVGEVTALGEGVKRYRVGDRVFGQGSMARASKALQQYAVLDEDFSAEVPKGTSDDEAATLPSNIIADVVAFFDPTHLAVPAPWTGKTTTENSILLVGGGSNCGRFAVQLARLSGFKTIVVVGGHEAELKSYGATHVVDRHGGHETVTKRIRDIVGDDLTLAFDAASVPEEQHLAINALSNSKKGKLARLLWSRGEVQEALVQPKKAGYELKNVMGSSSAHADITGPFWKNLGDYLAQGKIKAVEYATVDGLDADKANEVLDAYTKGPRPKQTHFHPSKI</sequence>
<reference evidence="5" key="1">
    <citation type="journal article" date="2021" name="Nat. Commun.">
        <title>Genetic determinants of endophytism in the Arabidopsis root mycobiome.</title>
        <authorList>
            <person name="Mesny F."/>
            <person name="Miyauchi S."/>
            <person name="Thiergart T."/>
            <person name="Pickel B."/>
            <person name="Atanasova L."/>
            <person name="Karlsson M."/>
            <person name="Huettel B."/>
            <person name="Barry K.W."/>
            <person name="Haridas S."/>
            <person name="Chen C."/>
            <person name="Bauer D."/>
            <person name="Andreopoulos W."/>
            <person name="Pangilinan J."/>
            <person name="LaButti K."/>
            <person name="Riley R."/>
            <person name="Lipzen A."/>
            <person name="Clum A."/>
            <person name="Drula E."/>
            <person name="Henrissat B."/>
            <person name="Kohler A."/>
            <person name="Grigoriev I.V."/>
            <person name="Martin F.M."/>
            <person name="Hacquard S."/>
        </authorList>
    </citation>
    <scope>NUCLEOTIDE SEQUENCE</scope>
    <source>
        <strain evidence="5">MPI-SDFR-AT-0120</strain>
    </source>
</reference>
<dbReference type="SMART" id="SM00829">
    <property type="entry name" value="PKS_ER"/>
    <property type="match status" value="1"/>
</dbReference>
<dbReference type="Pfam" id="PF00107">
    <property type="entry name" value="ADH_zinc_N"/>
    <property type="match status" value="1"/>
</dbReference>
<feature type="domain" description="Enoyl reductase (ER)" evidence="4">
    <location>
        <begin position="22"/>
        <end position="338"/>
    </location>
</feature>
<evidence type="ECO:0000313" key="6">
    <source>
        <dbReference type="Proteomes" id="UP000813461"/>
    </source>
</evidence>
<name>A0A8K0QU86_9PLEO</name>
<dbReference type="InterPro" id="IPR013154">
    <property type="entry name" value="ADH-like_N"/>
</dbReference>
<dbReference type="InterPro" id="IPR047122">
    <property type="entry name" value="Trans-enoyl_RdTase-like"/>
</dbReference>
<proteinExistence type="inferred from homology"/>
<evidence type="ECO:0000313" key="5">
    <source>
        <dbReference type="EMBL" id="KAH7071644.1"/>
    </source>
</evidence>
<dbReference type="InterPro" id="IPR011032">
    <property type="entry name" value="GroES-like_sf"/>
</dbReference>
<dbReference type="InterPro" id="IPR020843">
    <property type="entry name" value="ER"/>
</dbReference>
<keyword evidence="6" id="KW-1185">Reference proteome</keyword>
<dbReference type="PANTHER" id="PTHR45348">
    <property type="entry name" value="HYPOTHETICAL OXIDOREDUCTASE (EUROFUNG)"/>
    <property type="match status" value="1"/>
</dbReference>
<organism evidence="5 6">
    <name type="scientific">Paraphoma chrysanthemicola</name>
    <dbReference type="NCBI Taxonomy" id="798071"/>
    <lineage>
        <taxon>Eukaryota</taxon>
        <taxon>Fungi</taxon>
        <taxon>Dikarya</taxon>
        <taxon>Ascomycota</taxon>
        <taxon>Pezizomycotina</taxon>
        <taxon>Dothideomycetes</taxon>
        <taxon>Pleosporomycetidae</taxon>
        <taxon>Pleosporales</taxon>
        <taxon>Pleosporineae</taxon>
        <taxon>Phaeosphaeriaceae</taxon>
        <taxon>Paraphoma</taxon>
    </lineage>
</organism>
<dbReference type="Pfam" id="PF08240">
    <property type="entry name" value="ADH_N"/>
    <property type="match status" value="1"/>
</dbReference>
<dbReference type="PANTHER" id="PTHR45348:SF2">
    <property type="entry name" value="ZINC-TYPE ALCOHOL DEHYDROGENASE-LIKE PROTEIN C2E1P3.01"/>
    <property type="match status" value="1"/>
</dbReference>
<dbReference type="CDD" id="cd08249">
    <property type="entry name" value="enoyl_reductase_like"/>
    <property type="match status" value="1"/>
</dbReference>
<protein>
    <submittedName>
        <fullName evidence="5">Alcohol dehydrogenase</fullName>
    </submittedName>
</protein>
<comment type="caution">
    <text evidence="5">The sequence shown here is derived from an EMBL/GenBank/DDBJ whole genome shotgun (WGS) entry which is preliminary data.</text>
</comment>
<dbReference type="InterPro" id="IPR036291">
    <property type="entry name" value="NAD(P)-bd_dom_sf"/>
</dbReference>
<dbReference type="Proteomes" id="UP000813461">
    <property type="component" value="Unassembled WGS sequence"/>
</dbReference>
<evidence type="ECO:0000256" key="1">
    <source>
        <dbReference type="ARBA" id="ARBA00008072"/>
    </source>
</evidence>
<dbReference type="Gene3D" id="3.90.180.10">
    <property type="entry name" value="Medium-chain alcohol dehydrogenases, catalytic domain"/>
    <property type="match status" value="1"/>
</dbReference>
<dbReference type="AlphaFoldDB" id="A0A8K0QU86"/>
<keyword evidence="3" id="KW-0560">Oxidoreductase</keyword>
<dbReference type="EMBL" id="JAGMVJ010000024">
    <property type="protein sequence ID" value="KAH7071644.1"/>
    <property type="molecule type" value="Genomic_DNA"/>
</dbReference>
<dbReference type="SUPFAM" id="SSF50129">
    <property type="entry name" value="GroES-like"/>
    <property type="match status" value="1"/>
</dbReference>
<comment type="subunit">
    <text evidence="2">Monomer.</text>
</comment>
<dbReference type="GO" id="GO:0016651">
    <property type="term" value="F:oxidoreductase activity, acting on NAD(P)H"/>
    <property type="evidence" value="ECO:0007669"/>
    <property type="project" value="InterPro"/>
</dbReference>
<gene>
    <name evidence="5" type="ORF">FB567DRAFT_633515</name>
</gene>
<dbReference type="SUPFAM" id="SSF51735">
    <property type="entry name" value="NAD(P)-binding Rossmann-fold domains"/>
    <property type="match status" value="1"/>
</dbReference>
<evidence type="ECO:0000256" key="2">
    <source>
        <dbReference type="ARBA" id="ARBA00011245"/>
    </source>
</evidence>
<evidence type="ECO:0000259" key="4">
    <source>
        <dbReference type="SMART" id="SM00829"/>
    </source>
</evidence>
<comment type="similarity">
    <text evidence="1">Belongs to the zinc-containing alcohol dehydrogenase family.</text>
</comment>
<evidence type="ECO:0000256" key="3">
    <source>
        <dbReference type="ARBA" id="ARBA00023002"/>
    </source>
</evidence>
<dbReference type="Gene3D" id="3.40.50.720">
    <property type="entry name" value="NAD(P)-binding Rossmann-like Domain"/>
    <property type="match status" value="1"/>
</dbReference>
<dbReference type="OrthoDB" id="9992527at2759"/>